<accession>A0A2H4VE57</accession>
<gene>
    <name evidence="5" type="ORF">BK007_10370</name>
    <name evidence="6" type="ORF">HG719_00210</name>
</gene>
<dbReference type="CDD" id="cd17534">
    <property type="entry name" value="REC_DC-like"/>
    <property type="match status" value="1"/>
</dbReference>
<dbReference type="AlphaFoldDB" id="A0A2H4VE57"/>
<dbReference type="EMBL" id="JABBYL010000001">
    <property type="protein sequence ID" value="NMO08256.1"/>
    <property type="molecule type" value="Genomic_DNA"/>
</dbReference>
<keyword evidence="3" id="KW-0175">Coiled coil</keyword>
<evidence type="ECO:0000256" key="1">
    <source>
        <dbReference type="ARBA" id="ARBA00022553"/>
    </source>
</evidence>
<reference evidence="6 8" key="2">
    <citation type="submission" date="2020-04" db="EMBL/GenBank/DDBJ databases">
        <title>Draft genome of Methanobacterium subterraneum isolated from animal feces.</title>
        <authorList>
            <person name="Ouboter H.T."/>
            <person name="Berger S."/>
            <person name="Gungor E."/>
            <person name="Jetten M.S.M."/>
            <person name="Welte C.U."/>
        </authorList>
    </citation>
    <scope>NUCLEOTIDE SEQUENCE [LARGE SCALE GENOMIC DNA]</scope>
    <source>
        <strain evidence="6">HO_2020</strain>
    </source>
</reference>
<evidence type="ECO:0000313" key="8">
    <source>
        <dbReference type="Proteomes" id="UP000591058"/>
    </source>
</evidence>
<dbReference type="SUPFAM" id="SSF52172">
    <property type="entry name" value="CheY-like"/>
    <property type="match status" value="1"/>
</dbReference>
<dbReference type="GO" id="GO:0000160">
    <property type="term" value="P:phosphorelay signal transduction system"/>
    <property type="evidence" value="ECO:0007669"/>
    <property type="project" value="InterPro"/>
</dbReference>
<feature type="coiled-coil region" evidence="3">
    <location>
        <begin position="113"/>
        <end position="140"/>
    </location>
</feature>
<feature type="modified residue" description="4-aspartylphosphate" evidence="2">
    <location>
        <position position="55"/>
    </location>
</feature>
<evidence type="ECO:0000256" key="3">
    <source>
        <dbReference type="SAM" id="Coils"/>
    </source>
</evidence>
<evidence type="ECO:0000313" key="6">
    <source>
        <dbReference type="EMBL" id="NMO08256.1"/>
    </source>
</evidence>
<dbReference type="Proteomes" id="UP000591058">
    <property type="component" value="Unassembled WGS sequence"/>
</dbReference>
<proteinExistence type="predicted"/>
<dbReference type="Proteomes" id="UP000232806">
    <property type="component" value="Chromosome"/>
</dbReference>
<dbReference type="RefSeq" id="WP_100906356.1">
    <property type="nucleotide sequence ID" value="NZ_CP017766.1"/>
</dbReference>
<dbReference type="EMBL" id="CP017766">
    <property type="protein sequence ID" value="AUB56379.1"/>
    <property type="molecule type" value="Genomic_DNA"/>
</dbReference>
<evidence type="ECO:0000313" key="5">
    <source>
        <dbReference type="EMBL" id="AUB56379.1"/>
    </source>
</evidence>
<dbReference type="InterPro" id="IPR011006">
    <property type="entry name" value="CheY-like_superfamily"/>
</dbReference>
<dbReference type="SMART" id="SM00448">
    <property type="entry name" value="REC"/>
    <property type="match status" value="1"/>
</dbReference>
<reference evidence="5 7" key="1">
    <citation type="submission" date="2016-10" db="EMBL/GenBank/DDBJ databases">
        <title>Comparative genomics between deep and shallow subseafloor isolates.</title>
        <authorList>
            <person name="Ishii S."/>
            <person name="Miller J.R."/>
            <person name="Sutton G."/>
            <person name="Suzuki S."/>
            <person name="Methe B."/>
            <person name="Inagaki F."/>
            <person name="Imachi H."/>
        </authorList>
    </citation>
    <scope>NUCLEOTIDE SEQUENCE [LARGE SCALE GENOMIC DNA]</scope>
    <source>
        <strain evidence="5 7">MO-MB1</strain>
    </source>
</reference>
<organism evidence="5 7">
    <name type="scientific">Methanobacterium subterraneum</name>
    <dbReference type="NCBI Taxonomy" id="59277"/>
    <lineage>
        <taxon>Archaea</taxon>
        <taxon>Methanobacteriati</taxon>
        <taxon>Methanobacteriota</taxon>
        <taxon>Methanomada group</taxon>
        <taxon>Methanobacteria</taxon>
        <taxon>Methanobacteriales</taxon>
        <taxon>Methanobacteriaceae</taxon>
        <taxon>Methanobacterium</taxon>
    </lineage>
</organism>
<name>A0A2H4VE57_9EURY</name>
<dbReference type="PANTHER" id="PTHR44591:SF23">
    <property type="entry name" value="CHEY SUBFAMILY"/>
    <property type="match status" value="1"/>
</dbReference>
<dbReference type="InterPro" id="IPR041359">
    <property type="entry name" value="MetOD1"/>
</dbReference>
<protein>
    <submittedName>
        <fullName evidence="5">Response regulator</fullName>
    </submittedName>
</protein>
<dbReference type="PANTHER" id="PTHR44591">
    <property type="entry name" value="STRESS RESPONSE REGULATOR PROTEIN 1"/>
    <property type="match status" value="1"/>
</dbReference>
<dbReference type="Pfam" id="PF00072">
    <property type="entry name" value="Response_reg"/>
    <property type="match status" value="1"/>
</dbReference>
<evidence type="ECO:0000259" key="4">
    <source>
        <dbReference type="PROSITE" id="PS50110"/>
    </source>
</evidence>
<sequence length="292" mass="33332">MAGETILVVEDEGISAIEIQESLESLGYHVPSTAKSGNEAIQKAFAIKPDLVLMDITLQGEMDGIDAAIIIKSFMDVPLIYLTALDDVDTFNRMIDTNANAYLIKPIEEAELRNNVQLALKNHETRKKELEDEKNASLKDVQIFMRSVLPELVGNMHIPERSVFLSRFMRLFEQNMKPLFFQYIKDNSQEPFEKLTDEEKMELYLSWISHLYENLGFKVITRSKATNGIMTVKKCSWAPGRPNDVFLCLICQGIMRLTYSWTNLPGRVKEEPTTGVLQSVCKFDYDMDTITQ</sequence>
<dbReference type="InterPro" id="IPR001789">
    <property type="entry name" value="Sig_transdc_resp-reg_receiver"/>
</dbReference>
<dbReference type="Gene3D" id="3.40.50.2300">
    <property type="match status" value="1"/>
</dbReference>
<evidence type="ECO:0000313" key="7">
    <source>
        <dbReference type="Proteomes" id="UP000232806"/>
    </source>
</evidence>
<feature type="domain" description="Response regulatory" evidence="4">
    <location>
        <begin position="5"/>
        <end position="120"/>
    </location>
</feature>
<dbReference type="InterPro" id="IPR050595">
    <property type="entry name" value="Bact_response_regulator"/>
</dbReference>
<dbReference type="OrthoDB" id="2830at2157"/>
<dbReference type="GeneID" id="35122013"/>
<dbReference type="PROSITE" id="PS50110">
    <property type="entry name" value="RESPONSE_REGULATORY"/>
    <property type="match status" value="1"/>
</dbReference>
<evidence type="ECO:0000256" key="2">
    <source>
        <dbReference type="PROSITE-ProRule" id="PRU00169"/>
    </source>
</evidence>
<dbReference type="Pfam" id="PF18546">
    <property type="entry name" value="MetOD1"/>
    <property type="match status" value="1"/>
</dbReference>
<keyword evidence="1 2" id="KW-0597">Phosphoprotein</keyword>